<dbReference type="STRING" id="1789004.FEMY_22880"/>
<dbReference type="Pfam" id="PF13614">
    <property type="entry name" value="AAA_31"/>
    <property type="match status" value="1"/>
</dbReference>
<reference evidence="2 3" key="1">
    <citation type="submission" date="2016-01" db="EMBL/GenBank/DDBJ databases">
        <title>Genome sequence of the acidophilic iron oxidising Ferrovum strain Z-31.</title>
        <authorList>
            <person name="Poehlein A."/>
            <person name="Ullrich S.R."/>
            <person name="Schloemann M."/>
            <person name="Muehling M."/>
            <person name="Daniel R."/>
        </authorList>
    </citation>
    <scope>NUCLEOTIDE SEQUENCE [LARGE SCALE GENOMIC DNA]</scope>
    <source>
        <strain evidence="2 3">Z-31</strain>
    </source>
</reference>
<evidence type="ECO:0000259" key="1">
    <source>
        <dbReference type="Pfam" id="PF13614"/>
    </source>
</evidence>
<organism evidence="2 3">
    <name type="scientific">Ferrovum myxofaciens</name>
    <dbReference type="NCBI Taxonomy" id="416213"/>
    <lineage>
        <taxon>Bacteria</taxon>
        <taxon>Pseudomonadati</taxon>
        <taxon>Pseudomonadota</taxon>
        <taxon>Betaproteobacteria</taxon>
        <taxon>Ferrovales</taxon>
        <taxon>Ferrovaceae</taxon>
        <taxon>Ferrovum</taxon>
    </lineage>
</organism>
<dbReference type="CDD" id="cd02042">
    <property type="entry name" value="ParAB_family"/>
    <property type="match status" value="1"/>
</dbReference>
<feature type="domain" description="AAA" evidence="1">
    <location>
        <begin position="1"/>
        <end position="190"/>
    </location>
</feature>
<evidence type="ECO:0000313" key="3">
    <source>
        <dbReference type="Proteomes" id="UP000075653"/>
    </source>
</evidence>
<accession>A0A149VVD4</accession>
<dbReference type="PANTHER" id="PTHR13696:SF99">
    <property type="entry name" value="COBYRINIC ACID AC-DIAMIDE SYNTHASE"/>
    <property type="match status" value="1"/>
</dbReference>
<dbReference type="PANTHER" id="PTHR13696">
    <property type="entry name" value="P-LOOP CONTAINING NUCLEOSIDE TRIPHOSPHATE HYDROLASE"/>
    <property type="match status" value="1"/>
</dbReference>
<dbReference type="InterPro" id="IPR025669">
    <property type="entry name" value="AAA_dom"/>
</dbReference>
<name>A0A149VVD4_9PROT</name>
<gene>
    <name evidence="2" type="primary">parA</name>
    <name evidence="2" type="ORF">FEMY_22880</name>
</gene>
<evidence type="ECO:0000313" key="2">
    <source>
        <dbReference type="EMBL" id="KXW57191.1"/>
    </source>
</evidence>
<comment type="caution">
    <text evidence="2">The sequence shown here is derived from an EMBL/GenBank/DDBJ whole genome shotgun (WGS) entry which is preliminary data.</text>
</comment>
<dbReference type="InterPro" id="IPR027417">
    <property type="entry name" value="P-loop_NTPase"/>
</dbReference>
<protein>
    <submittedName>
        <fullName evidence="2">Chromosome partitioning protein ParA</fullName>
    </submittedName>
</protein>
<dbReference type="SUPFAM" id="SSF52540">
    <property type="entry name" value="P-loop containing nucleoside triphosphate hydrolases"/>
    <property type="match status" value="1"/>
</dbReference>
<dbReference type="InterPro" id="IPR050678">
    <property type="entry name" value="DNA_Partitioning_ATPase"/>
</dbReference>
<proteinExistence type="predicted"/>
<dbReference type="OrthoDB" id="9785810at2"/>
<sequence>MKTVAFFNNKGGVGKTSLVYHLAWMFADHGIKTLAVDLDPQANLTAMFLNEDRLEKLWPDGNHPETVFGSINPILRGTGDIAHPHVEKITPNLGLIAGDLGLSRFEDKLSDAWPRCHNRDESAFRTMTAFHRLVQLGADWGVQLVLIDVGPNLGAINRSALIASDMVCLPLAPDLFSLQGLKNLGPTLREWRAVWADLLTKSPGDLPMPKGTMQPIGYIVMQHGVLDTRPVKAYKRWMDRIPNIYREAVLDEQVATTPTVANDPYCLALLKHYRSLMPMAMEARKPIFFLKSADGAIGAHIEAVRSCYSDFQKLAGKIAEKTGIAFPK</sequence>
<dbReference type="EMBL" id="LRRD01000096">
    <property type="protein sequence ID" value="KXW57191.1"/>
    <property type="molecule type" value="Genomic_DNA"/>
</dbReference>
<keyword evidence="3" id="KW-1185">Reference proteome</keyword>
<dbReference type="Proteomes" id="UP000075653">
    <property type="component" value="Unassembled WGS sequence"/>
</dbReference>
<dbReference type="RefSeq" id="WP_031598653.1">
    <property type="nucleotide sequence ID" value="NZ_JPOQ01000143.1"/>
</dbReference>
<dbReference type="Gene3D" id="3.40.50.300">
    <property type="entry name" value="P-loop containing nucleotide triphosphate hydrolases"/>
    <property type="match status" value="1"/>
</dbReference>
<dbReference type="PATRIC" id="fig|1789004.3.peg.2410"/>
<dbReference type="AlphaFoldDB" id="A0A149VVD4"/>